<feature type="transmembrane region" description="Helical" evidence="6">
    <location>
        <begin position="241"/>
        <end position="263"/>
    </location>
</feature>
<evidence type="ECO:0000256" key="2">
    <source>
        <dbReference type="ARBA" id="ARBA00022692"/>
    </source>
</evidence>
<dbReference type="GO" id="GO:0016036">
    <property type="term" value="P:cellular response to phosphate starvation"/>
    <property type="evidence" value="ECO:0007669"/>
    <property type="project" value="TreeGrafter"/>
</dbReference>
<evidence type="ECO:0000256" key="3">
    <source>
        <dbReference type="ARBA" id="ARBA00022989"/>
    </source>
</evidence>
<dbReference type="OrthoDB" id="9970435at2759"/>
<evidence type="ECO:0000256" key="6">
    <source>
        <dbReference type="SAM" id="Phobius"/>
    </source>
</evidence>
<gene>
    <name evidence="8" type="ORF">ACHHYP_09028</name>
</gene>
<feature type="transmembrane region" description="Helical" evidence="6">
    <location>
        <begin position="572"/>
        <end position="593"/>
    </location>
</feature>
<dbReference type="PROSITE" id="PS51380">
    <property type="entry name" value="EXS"/>
    <property type="match status" value="1"/>
</dbReference>
<dbReference type="GO" id="GO:0005886">
    <property type="term" value="C:plasma membrane"/>
    <property type="evidence" value="ECO:0007669"/>
    <property type="project" value="TreeGrafter"/>
</dbReference>
<evidence type="ECO:0000256" key="4">
    <source>
        <dbReference type="ARBA" id="ARBA00023136"/>
    </source>
</evidence>
<comment type="subcellular location">
    <subcellularLocation>
        <location evidence="1">Membrane</location>
        <topology evidence="1">Multi-pass membrane protein</topology>
    </subcellularLocation>
</comment>
<dbReference type="InterPro" id="IPR004342">
    <property type="entry name" value="EXS_C"/>
</dbReference>
<reference evidence="8 9" key="1">
    <citation type="journal article" date="2014" name="Genome Biol. Evol.">
        <title>The secreted proteins of Achlya hypogyna and Thraustotheca clavata identify the ancestral oomycete secretome and reveal gene acquisitions by horizontal gene transfer.</title>
        <authorList>
            <person name="Misner I."/>
            <person name="Blouin N."/>
            <person name="Leonard G."/>
            <person name="Richards T.A."/>
            <person name="Lane C.E."/>
        </authorList>
    </citation>
    <scope>NUCLEOTIDE SEQUENCE [LARGE SCALE GENOMIC DNA]</scope>
    <source>
        <strain evidence="8 9">ATCC 48635</strain>
    </source>
</reference>
<dbReference type="GO" id="GO:0000822">
    <property type="term" value="F:inositol hexakisphosphate binding"/>
    <property type="evidence" value="ECO:0007669"/>
    <property type="project" value="TreeGrafter"/>
</dbReference>
<dbReference type="GO" id="GO:0005794">
    <property type="term" value="C:Golgi apparatus"/>
    <property type="evidence" value="ECO:0007669"/>
    <property type="project" value="TreeGrafter"/>
</dbReference>
<feature type="transmembrane region" description="Helical" evidence="6">
    <location>
        <begin position="275"/>
        <end position="293"/>
    </location>
</feature>
<dbReference type="Proteomes" id="UP000243579">
    <property type="component" value="Unassembled WGS sequence"/>
</dbReference>
<feature type="compositionally biased region" description="Acidic residues" evidence="5">
    <location>
        <begin position="552"/>
        <end position="562"/>
    </location>
</feature>
<dbReference type="STRING" id="1202772.A0A1V9ZJK7"/>
<dbReference type="Pfam" id="PF03124">
    <property type="entry name" value="EXS"/>
    <property type="match status" value="1"/>
</dbReference>
<keyword evidence="9" id="KW-1185">Reference proteome</keyword>
<evidence type="ECO:0000256" key="1">
    <source>
        <dbReference type="ARBA" id="ARBA00004141"/>
    </source>
</evidence>
<dbReference type="EMBL" id="JNBR01000089">
    <property type="protein sequence ID" value="OQR98147.1"/>
    <property type="molecule type" value="Genomic_DNA"/>
</dbReference>
<name>A0A1V9ZJK7_ACHHY</name>
<accession>A0A1V9ZJK7</accession>
<dbReference type="PANTHER" id="PTHR10783">
    <property type="entry name" value="XENOTROPIC AND POLYTROPIC RETROVIRUS RECEPTOR 1-RELATED"/>
    <property type="match status" value="1"/>
</dbReference>
<feature type="region of interest" description="Disordered" evidence="5">
    <location>
        <begin position="545"/>
        <end position="564"/>
    </location>
</feature>
<evidence type="ECO:0000259" key="7">
    <source>
        <dbReference type="PROSITE" id="PS51380"/>
    </source>
</evidence>
<evidence type="ECO:0000313" key="8">
    <source>
        <dbReference type="EMBL" id="OQR98147.1"/>
    </source>
</evidence>
<dbReference type="AlphaFoldDB" id="A0A1V9ZJK7"/>
<feature type="transmembrane region" description="Helical" evidence="6">
    <location>
        <begin position="156"/>
        <end position="179"/>
    </location>
</feature>
<protein>
    <recommendedName>
        <fullName evidence="7">EXS domain-containing protein</fullName>
    </recommendedName>
</protein>
<keyword evidence="3 6" id="KW-1133">Transmembrane helix</keyword>
<organism evidence="8 9">
    <name type="scientific">Achlya hypogyna</name>
    <name type="common">Oomycete</name>
    <name type="synonym">Protoachlya hypogyna</name>
    <dbReference type="NCBI Taxonomy" id="1202772"/>
    <lineage>
        <taxon>Eukaryota</taxon>
        <taxon>Sar</taxon>
        <taxon>Stramenopiles</taxon>
        <taxon>Oomycota</taxon>
        <taxon>Saprolegniomycetes</taxon>
        <taxon>Saprolegniales</taxon>
        <taxon>Achlyaceae</taxon>
        <taxon>Achlya</taxon>
    </lineage>
</organism>
<dbReference type="PANTHER" id="PTHR10783:SF103">
    <property type="entry name" value="SOLUTE CARRIER FAMILY 53 MEMBER 1"/>
    <property type="match status" value="1"/>
</dbReference>
<proteinExistence type="predicted"/>
<dbReference type="GO" id="GO:0006817">
    <property type="term" value="P:phosphate ion transport"/>
    <property type="evidence" value="ECO:0007669"/>
    <property type="project" value="TreeGrafter"/>
</dbReference>
<feature type="domain" description="EXS" evidence="7">
    <location>
        <begin position="362"/>
        <end position="566"/>
    </location>
</feature>
<keyword evidence="4 6" id="KW-0472">Membrane</keyword>
<feature type="transmembrane region" description="Helical" evidence="6">
    <location>
        <begin position="199"/>
        <end position="220"/>
    </location>
</feature>
<evidence type="ECO:0000256" key="5">
    <source>
        <dbReference type="SAM" id="MobiDB-lite"/>
    </source>
</evidence>
<keyword evidence="2 6" id="KW-0812">Transmembrane</keyword>
<feature type="transmembrane region" description="Helical" evidence="6">
    <location>
        <begin position="475"/>
        <end position="496"/>
    </location>
</feature>
<evidence type="ECO:0000313" key="9">
    <source>
        <dbReference type="Proteomes" id="UP000243579"/>
    </source>
</evidence>
<comment type="caution">
    <text evidence="8">The sequence shown here is derived from an EMBL/GenBank/DDBJ whole genome shotgun (WGS) entry which is preliminary data.</text>
</comment>
<sequence>MAYEDQGTQQLLYEWTRDDDLSSLRAQVRKINAFYKDKLHEYAHVLDEYEASVAGSGRVPVACDPMERRMVELAKHEWIILHQRLLWLRQFQVSSHADLTAHAPLAITILEDMDFADLDKTNAQIVRLETLVTRNFFLGDWRAANKALYPLSEEHIIWSGFYFGMRTGMMLVLLLWVLWDSVIDDSYHHNLWHSSVIAVYRGIGVLILLAWFWCLQLYVFDQYGLAFLRVFHLKATKSTQYLHLLHQIVPVTCIYLVNLLLYFKVLRGDLGDYVPAHYYPLVLYAFLVLKLIFPLKQRRSLMRTIGRVMTAPWSIVRFRESYVGDILTSLVKVMVDLAWSTCYFASGAFLEADPKGQDVCSQSDVYRTVVIPLFSALPLWWRFMQSMRRYHDTHARFPHLPNAMKYACAQSIVLFAVFHPSLKQPDREWTVYQTCYMAAWVGTTLYQFLWDVYMDWGLGHSTAGYLRGTLLYPRWTYYVAILLDFFLRFFWTLTLVPTSGYGPIPGHIQLYLDPVLASAEVFRRSMWGLLRVEYEHIVVATTVSDSPSTTDSEADFEEDEDDAPPKSYPVRVFIEITVIVVLVVTVALVAIASRSV</sequence>